<dbReference type="InterPro" id="IPR036291">
    <property type="entry name" value="NAD(P)-bd_dom_sf"/>
</dbReference>
<proteinExistence type="predicted"/>
<dbReference type="NCBIfam" id="NF006307">
    <property type="entry name" value="PRK08507.1"/>
    <property type="match status" value="1"/>
</dbReference>
<dbReference type="InterPro" id="IPR008927">
    <property type="entry name" value="6-PGluconate_DH-like_C_sf"/>
</dbReference>
<dbReference type="PANTHER" id="PTHR21363:SF0">
    <property type="entry name" value="PREPHENATE DEHYDROGENASE [NADP(+)]"/>
    <property type="match status" value="1"/>
</dbReference>
<dbReference type="SUPFAM" id="SSF51735">
    <property type="entry name" value="NAD(P)-binding Rossmann-fold domains"/>
    <property type="match status" value="1"/>
</dbReference>
<dbReference type="InterPro" id="IPR003099">
    <property type="entry name" value="Prephen_DH"/>
</dbReference>
<feature type="domain" description="Prephenate/arogenate dehydrogenase" evidence="2">
    <location>
        <begin position="1"/>
        <end position="276"/>
    </location>
</feature>
<organism evidence="3">
    <name type="scientific">hydrothermal vent metagenome</name>
    <dbReference type="NCBI Taxonomy" id="652676"/>
    <lineage>
        <taxon>unclassified sequences</taxon>
        <taxon>metagenomes</taxon>
        <taxon>ecological metagenomes</taxon>
    </lineage>
</organism>
<dbReference type="GO" id="GO:0070403">
    <property type="term" value="F:NAD+ binding"/>
    <property type="evidence" value="ECO:0007669"/>
    <property type="project" value="InterPro"/>
</dbReference>
<dbReference type="Pfam" id="PF02153">
    <property type="entry name" value="PDH_N"/>
    <property type="match status" value="1"/>
</dbReference>
<protein>
    <recommendedName>
        <fullName evidence="2">Prephenate/arogenate dehydrogenase domain-containing protein</fullName>
    </recommendedName>
</protein>
<accession>A0A1W1BGB9</accession>
<dbReference type="InterPro" id="IPR050812">
    <property type="entry name" value="Preph/Arog_dehydrog"/>
</dbReference>
<dbReference type="Gene3D" id="3.40.50.720">
    <property type="entry name" value="NAD(P)-binding Rossmann-like Domain"/>
    <property type="match status" value="1"/>
</dbReference>
<dbReference type="EMBL" id="FPHE01000034">
    <property type="protein sequence ID" value="SFV52547.1"/>
    <property type="molecule type" value="Genomic_DNA"/>
</dbReference>
<dbReference type="PROSITE" id="PS51176">
    <property type="entry name" value="PDH_ADH"/>
    <property type="match status" value="1"/>
</dbReference>
<dbReference type="SUPFAM" id="SSF48179">
    <property type="entry name" value="6-phosphogluconate dehydrogenase C-terminal domain-like"/>
    <property type="match status" value="1"/>
</dbReference>
<evidence type="ECO:0000259" key="2">
    <source>
        <dbReference type="PROSITE" id="PS51176"/>
    </source>
</evidence>
<dbReference type="InterPro" id="IPR046826">
    <property type="entry name" value="PDH_N"/>
</dbReference>
<dbReference type="InterPro" id="IPR046825">
    <property type="entry name" value="PDH_C"/>
</dbReference>
<dbReference type="PANTHER" id="PTHR21363">
    <property type="entry name" value="PREPHENATE DEHYDROGENASE"/>
    <property type="match status" value="1"/>
</dbReference>
<gene>
    <name evidence="3" type="ORF">MNB_SV-12-1603</name>
</gene>
<dbReference type="Pfam" id="PF20463">
    <property type="entry name" value="PDH_C"/>
    <property type="match status" value="1"/>
</dbReference>
<keyword evidence="1" id="KW-0560">Oxidoreductase</keyword>
<dbReference type="AlphaFoldDB" id="A0A1W1BGB9"/>
<evidence type="ECO:0000256" key="1">
    <source>
        <dbReference type="ARBA" id="ARBA00023002"/>
    </source>
</evidence>
<dbReference type="GO" id="GO:0008977">
    <property type="term" value="F:prephenate dehydrogenase (NAD+) activity"/>
    <property type="evidence" value="ECO:0007669"/>
    <property type="project" value="InterPro"/>
</dbReference>
<sequence>MNIGIIGLGLMGGSLGMALKEFPQKYHIIGHDHNKKHQKEALLLNLVDEISDNIEDIKSCAVIILTIPVDAIIATAQNLKDIHKDCTVIDFGSSKAKISANIPPEIRKNFVTSHPMTGTERFGPTAAIDNLYKDKMIVVCNKEQSGELQRDIAIELFNDIDAKVIFMDAEEHDRHAAFISHMPHAVSYAIANSVMKQEDSGNIIALAGGGFKSMSRIAKSSPHMWENIFRQNRDNLLKSMKIFNSEMSRCQKMIEDKDWDGLHKWMLEANRLHDIL</sequence>
<dbReference type="Gene3D" id="1.10.3660.10">
    <property type="entry name" value="6-phosphogluconate dehydrogenase C-terminal like domain"/>
    <property type="match status" value="1"/>
</dbReference>
<reference evidence="3" key="1">
    <citation type="submission" date="2016-10" db="EMBL/GenBank/DDBJ databases">
        <authorList>
            <person name="de Groot N.N."/>
        </authorList>
    </citation>
    <scope>NUCLEOTIDE SEQUENCE</scope>
</reference>
<dbReference type="GO" id="GO:0006571">
    <property type="term" value="P:tyrosine biosynthetic process"/>
    <property type="evidence" value="ECO:0007669"/>
    <property type="project" value="InterPro"/>
</dbReference>
<evidence type="ECO:0000313" key="3">
    <source>
        <dbReference type="EMBL" id="SFV52547.1"/>
    </source>
</evidence>
<dbReference type="FunFam" id="3.40.50.720:FF:000208">
    <property type="entry name" value="Prephenate dehydrogenase"/>
    <property type="match status" value="1"/>
</dbReference>
<dbReference type="GO" id="GO:0004665">
    <property type="term" value="F:prephenate dehydrogenase (NADP+) activity"/>
    <property type="evidence" value="ECO:0007669"/>
    <property type="project" value="InterPro"/>
</dbReference>
<name>A0A1W1BGB9_9ZZZZ</name>